<evidence type="ECO:0000313" key="2">
    <source>
        <dbReference type="Proteomes" id="UP000053732"/>
    </source>
</evidence>
<reference evidence="1 2" key="1">
    <citation type="journal article" date="2014" name="Nat. Commun.">
        <title>Multiple recent horizontal transfers of a large genomic region in cheese making fungi.</title>
        <authorList>
            <person name="Cheeseman K."/>
            <person name="Ropars J."/>
            <person name="Renault P."/>
            <person name="Dupont J."/>
            <person name="Gouzy J."/>
            <person name="Branca A."/>
            <person name="Abraham A.L."/>
            <person name="Ceppi M."/>
            <person name="Conseiller E."/>
            <person name="Debuchy R."/>
            <person name="Malagnac F."/>
            <person name="Goarin A."/>
            <person name="Silar P."/>
            <person name="Lacoste S."/>
            <person name="Sallet E."/>
            <person name="Bensimon A."/>
            <person name="Giraud T."/>
            <person name="Brygoo Y."/>
        </authorList>
    </citation>
    <scope>NUCLEOTIDE SEQUENCE [LARGE SCALE GENOMIC DNA]</scope>
    <source>
        <strain evidence="2">FM 013</strain>
    </source>
</reference>
<dbReference type="EMBL" id="HG793193">
    <property type="protein sequence ID" value="CRL30824.1"/>
    <property type="molecule type" value="Genomic_DNA"/>
</dbReference>
<organism evidence="1 2">
    <name type="scientific">Penicillium camemberti (strain FM 013)</name>
    <dbReference type="NCBI Taxonomy" id="1429867"/>
    <lineage>
        <taxon>Eukaryota</taxon>
        <taxon>Fungi</taxon>
        <taxon>Dikarya</taxon>
        <taxon>Ascomycota</taxon>
        <taxon>Pezizomycotina</taxon>
        <taxon>Eurotiomycetes</taxon>
        <taxon>Eurotiomycetidae</taxon>
        <taxon>Eurotiales</taxon>
        <taxon>Aspergillaceae</taxon>
        <taxon>Penicillium</taxon>
    </lineage>
</organism>
<sequence length="83" mass="9226">MLGPVLAGYDKALRSDHISIVDATQCHGMLFSARQKLDEAGQMLRPVLDGYDKALRSDHISIASVIKCYEMLFSTRRKLDGAE</sequence>
<dbReference type="Gene3D" id="1.25.40.10">
    <property type="entry name" value="Tetratricopeptide repeat domain"/>
    <property type="match status" value="1"/>
</dbReference>
<dbReference type="Proteomes" id="UP000053732">
    <property type="component" value="Unassembled WGS sequence"/>
</dbReference>
<name>A0A0G4PXH3_PENC3</name>
<protein>
    <submittedName>
        <fullName evidence="1">Str. FM013</fullName>
    </submittedName>
</protein>
<evidence type="ECO:0000313" key="1">
    <source>
        <dbReference type="EMBL" id="CRL30824.1"/>
    </source>
</evidence>
<accession>A0A0G4PXH3</accession>
<keyword evidence="2" id="KW-1185">Reference proteome</keyword>
<dbReference type="InterPro" id="IPR011990">
    <property type="entry name" value="TPR-like_helical_dom_sf"/>
</dbReference>
<gene>
    <name evidence="1" type="ORF">PCAMFM013_S060g000034</name>
</gene>
<dbReference type="AlphaFoldDB" id="A0A0G4PXH3"/>
<proteinExistence type="predicted"/>